<feature type="region of interest" description="Disordered" evidence="1">
    <location>
        <begin position="1"/>
        <end position="55"/>
    </location>
</feature>
<comment type="caution">
    <text evidence="2">The sequence shown here is derived from an EMBL/GenBank/DDBJ whole genome shotgun (WGS) entry which is preliminary data.</text>
</comment>
<dbReference type="EMBL" id="JARKIB010000315">
    <property type="protein sequence ID" value="KAJ7715061.1"/>
    <property type="molecule type" value="Genomic_DNA"/>
</dbReference>
<evidence type="ECO:0000313" key="3">
    <source>
        <dbReference type="Proteomes" id="UP001215598"/>
    </source>
</evidence>
<feature type="compositionally biased region" description="Acidic residues" evidence="1">
    <location>
        <begin position="11"/>
        <end position="31"/>
    </location>
</feature>
<feature type="compositionally biased region" description="Basic residues" evidence="1">
    <location>
        <begin position="41"/>
        <end position="52"/>
    </location>
</feature>
<organism evidence="2 3">
    <name type="scientific">Mycena metata</name>
    <dbReference type="NCBI Taxonomy" id="1033252"/>
    <lineage>
        <taxon>Eukaryota</taxon>
        <taxon>Fungi</taxon>
        <taxon>Dikarya</taxon>
        <taxon>Basidiomycota</taxon>
        <taxon>Agaricomycotina</taxon>
        <taxon>Agaricomycetes</taxon>
        <taxon>Agaricomycetidae</taxon>
        <taxon>Agaricales</taxon>
        <taxon>Marasmiineae</taxon>
        <taxon>Mycenaceae</taxon>
        <taxon>Mycena</taxon>
    </lineage>
</organism>
<protein>
    <submittedName>
        <fullName evidence="2">Uncharacterized protein</fullName>
    </submittedName>
</protein>
<dbReference type="Proteomes" id="UP001215598">
    <property type="component" value="Unassembled WGS sequence"/>
</dbReference>
<keyword evidence="3" id="KW-1185">Reference proteome</keyword>
<name>A0AAD7MFC8_9AGAR</name>
<evidence type="ECO:0000313" key="2">
    <source>
        <dbReference type="EMBL" id="KAJ7715061.1"/>
    </source>
</evidence>
<accession>A0AAD7MFC8</accession>
<dbReference type="AlphaFoldDB" id="A0AAD7MFC8"/>
<evidence type="ECO:0000256" key="1">
    <source>
        <dbReference type="SAM" id="MobiDB-lite"/>
    </source>
</evidence>
<proteinExistence type="predicted"/>
<sequence length="217" mass="24145">MKRKRARAEGEGDDEEYSGSDGEDDDEDEDERDRTPTPAVKKPRASAKRGRGKQTALVEGGIPKWAADGRVALLQGGGGDEWAGLVDLWWAYEKAGKFVGLAKGKGTAKRPKEVSGWVSRARSEGPHPAIGDVYAFAAQWWIWWVSINPAWRERVEGRLVKAGNGDWESVAQTGPNEMLNVLICLRWWYDGLKNDAPAILKWKEAVEDVQWAMQAIL</sequence>
<reference evidence="2" key="1">
    <citation type="submission" date="2023-03" db="EMBL/GenBank/DDBJ databases">
        <title>Massive genome expansion in bonnet fungi (Mycena s.s.) driven by repeated elements and novel gene families across ecological guilds.</title>
        <authorList>
            <consortium name="Lawrence Berkeley National Laboratory"/>
            <person name="Harder C.B."/>
            <person name="Miyauchi S."/>
            <person name="Viragh M."/>
            <person name="Kuo A."/>
            <person name="Thoen E."/>
            <person name="Andreopoulos B."/>
            <person name="Lu D."/>
            <person name="Skrede I."/>
            <person name="Drula E."/>
            <person name="Henrissat B."/>
            <person name="Morin E."/>
            <person name="Kohler A."/>
            <person name="Barry K."/>
            <person name="LaButti K."/>
            <person name="Morin E."/>
            <person name="Salamov A."/>
            <person name="Lipzen A."/>
            <person name="Mereny Z."/>
            <person name="Hegedus B."/>
            <person name="Baldrian P."/>
            <person name="Stursova M."/>
            <person name="Weitz H."/>
            <person name="Taylor A."/>
            <person name="Grigoriev I.V."/>
            <person name="Nagy L.G."/>
            <person name="Martin F."/>
            <person name="Kauserud H."/>
        </authorList>
    </citation>
    <scope>NUCLEOTIDE SEQUENCE</scope>
    <source>
        <strain evidence="2">CBHHK182m</strain>
    </source>
</reference>
<gene>
    <name evidence="2" type="ORF">B0H16DRAFT_1340274</name>
</gene>